<gene>
    <name evidence="2" type="ORF">ACFSBX_15100</name>
</gene>
<proteinExistence type="predicted"/>
<dbReference type="Proteomes" id="UP001597085">
    <property type="component" value="Unassembled WGS sequence"/>
</dbReference>
<name>A0ABD6CSN6_9EURY</name>
<reference evidence="2 3" key="1">
    <citation type="journal article" date="2019" name="Int. J. Syst. Evol. Microbiol.">
        <title>The Global Catalogue of Microorganisms (GCM) 10K type strain sequencing project: providing services to taxonomists for standard genome sequencing and annotation.</title>
        <authorList>
            <consortium name="The Broad Institute Genomics Platform"/>
            <consortium name="The Broad Institute Genome Sequencing Center for Infectious Disease"/>
            <person name="Wu L."/>
            <person name="Ma J."/>
        </authorList>
    </citation>
    <scope>NUCLEOTIDE SEQUENCE [LARGE SCALE GENOMIC DNA]</scope>
    <source>
        <strain evidence="2 3">CGMCC 1.12121</strain>
    </source>
</reference>
<dbReference type="AlphaFoldDB" id="A0ABD6CSN6"/>
<dbReference type="EMBL" id="JBHUDK010000014">
    <property type="protein sequence ID" value="MFD1600281.1"/>
    <property type="molecule type" value="Genomic_DNA"/>
</dbReference>
<organism evidence="2 3">
    <name type="scientific">Halobellus rarus</name>
    <dbReference type="NCBI Taxonomy" id="1126237"/>
    <lineage>
        <taxon>Archaea</taxon>
        <taxon>Methanobacteriati</taxon>
        <taxon>Methanobacteriota</taxon>
        <taxon>Stenosarchaea group</taxon>
        <taxon>Halobacteria</taxon>
        <taxon>Halobacteriales</taxon>
        <taxon>Haloferacaceae</taxon>
        <taxon>Halobellus</taxon>
    </lineage>
</organism>
<keyword evidence="1" id="KW-1133">Transmembrane helix</keyword>
<comment type="caution">
    <text evidence="2">The sequence shown here is derived from an EMBL/GenBank/DDBJ whole genome shotgun (WGS) entry which is preliminary data.</text>
</comment>
<feature type="transmembrane region" description="Helical" evidence="1">
    <location>
        <begin position="72"/>
        <end position="105"/>
    </location>
</feature>
<evidence type="ECO:0000256" key="1">
    <source>
        <dbReference type="SAM" id="Phobius"/>
    </source>
</evidence>
<accession>A0ABD6CSN6</accession>
<feature type="non-terminal residue" evidence="2">
    <location>
        <position position="1"/>
    </location>
</feature>
<sequence length="111" mass="12032">ISGGTTGSDTFSQYSGATYRSVNRYIRDESIGICEMVALLQIVVNGGSFLVTLLSFWVYFDGVEKLSSLESNLWAVSVLILGISGIVIGSLEIVVLGVFVALLYVFRTRIV</sequence>
<keyword evidence="3" id="KW-1185">Reference proteome</keyword>
<feature type="transmembrane region" description="Helical" evidence="1">
    <location>
        <begin position="37"/>
        <end position="60"/>
    </location>
</feature>
<evidence type="ECO:0000313" key="2">
    <source>
        <dbReference type="EMBL" id="MFD1600281.1"/>
    </source>
</evidence>
<keyword evidence="1" id="KW-0472">Membrane</keyword>
<evidence type="ECO:0000313" key="3">
    <source>
        <dbReference type="Proteomes" id="UP001597085"/>
    </source>
</evidence>
<protein>
    <submittedName>
        <fullName evidence="2">Uncharacterized protein</fullName>
    </submittedName>
</protein>
<dbReference type="RefSeq" id="WP_390277959.1">
    <property type="nucleotide sequence ID" value="NZ_JBHUDK010000014.1"/>
</dbReference>
<keyword evidence="1" id="KW-0812">Transmembrane</keyword>